<dbReference type="Pfam" id="PF14622">
    <property type="entry name" value="Ribonucleas_3_3"/>
    <property type="match status" value="1"/>
</dbReference>
<evidence type="ECO:0000256" key="4">
    <source>
        <dbReference type="ARBA" id="ARBA00011738"/>
    </source>
</evidence>
<feature type="active site" evidence="15">
    <location>
        <position position="133"/>
    </location>
</feature>
<evidence type="ECO:0000256" key="8">
    <source>
        <dbReference type="ARBA" id="ARBA00022694"/>
    </source>
</evidence>
<dbReference type="InterPro" id="IPR014720">
    <property type="entry name" value="dsRBD_dom"/>
</dbReference>
<keyword evidence="13 15" id="KW-0460">Magnesium</keyword>
<proteinExistence type="inferred from homology"/>
<comment type="caution">
    <text evidence="18">The sequence shown here is derived from an EMBL/GenBank/DDBJ whole genome shotgun (WGS) entry which is preliminary data.</text>
</comment>
<evidence type="ECO:0000256" key="10">
    <source>
        <dbReference type="ARBA" id="ARBA00022723"/>
    </source>
</evidence>
<evidence type="ECO:0000256" key="12">
    <source>
        <dbReference type="ARBA" id="ARBA00022801"/>
    </source>
</evidence>
<dbReference type="SUPFAM" id="SSF54768">
    <property type="entry name" value="dsRNA-binding domain-like"/>
    <property type="match status" value="1"/>
</dbReference>
<keyword evidence="7 15" id="KW-0507">mRNA processing</keyword>
<feature type="binding site" evidence="15">
    <location>
        <position position="133"/>
    </location>
    <ligand>
        <name>Mg(2+)</name>
        <dbReference type="ChEBI" id="CHEBI:18420"/>
    </ligand>
</feature>
<comment type="subcellular location">
    <subcellularLocation>
        <location evidence="2 15">Cytoplasm</location>
    </subcellularLocation>
</comment>
<dbReference type="GO" id="GO:0004525">
    <property type="term" value="F:ribonuclease III activity"/>
    <property type="evidence" value="ECO:0007669"/>
    <property type="project" value="UniProtKB-UniRule"/>
</dbReference>
<dbReference type="CDD" id="cd00593">
    <property type="entry name" value="RIBOc"/>
    <property type="match status" value="1"/>
</dbReference>
<dbReference type="GO" id="GO:0006397">
    <property type="term" value="P:mRNA processing"/>
    <property type="evidence" value="ECO:0007669"/>
    <property type="project" value="UniProtKB-UniRule"/>
</dbReference>
<comment type="cofactor">
    <cofactor evidence="15">
        <name>Mg(2+)</name>
        <dbReference type="ChEBI" id="CHEBI:18420"/>
    </cofactor>
</comment>
<dbReference type="SMART" id="SM00358">
    <property type="entry name" value="DSRM"/>
    <property type="match status" value="1"/>
</dbReference>
<dbReference type="PROSITE" id="PS00517">
    <property type="entry name" value="RNASE_3_1"/>
    <property type="match status" value="1"/>
</dbReference>
<gene>
    <name evidence="15" type="primary">rnc</name>
    <name evidence="18" type="ORF">ERX27_01075</name>
</gene>
<reference evidence="18 19" key="1">
    <citation type="submission" date="2019-01" db="EMBL/GenBank/DDBJ databases">
        <title>Draft genome sequences of the type strains of six Macrococcus species.</title>
        <authorList>
            <person name="Mazhar S."/>
            <person name="Altermann E."/>
            <person name="Hill C."/>
            <person name="Mcauliffe O."/>
        </authorList>
    </citation>
    <scope>NUCLEOTIDE SEQUENCE [LARGE SCALE GENOMIC DNA]</scope>
    <source>
        <strain evidence="18 19">CCM4811</strain>
    </source>
</reference>
<evidence type="ECO:0000256" key="1">
    <source>
        <dbReference type="ARBA" id="ARBA00000109"/>
    </source>
</evidence>
<feature type="domain" description="DRBM" evidence="16">
    <location>
        <begin position="170"/>
        <end position="239"/>
    </location>
</feature>
<keyword evidence="12 15" id="KW-0378">Hydrolase</keyword>
<feature type="binding site" evidence="15">
    <location>
        <position position="130"/>
    </location>
    <ligand>
        <name>Mg(2+)</name>
        <dbReference type="ChEBI" id="CHEBI:18420"/>
    </ligand>
</feature>
<dbReference type="Gene3D" id="1.10.1520.10">
    <property type="entry name" value="Ribonuclease III domain"/>
    <property type="match status" value="1"/>
</dbReference>
<accession>A0A4R6BFV3</accession>
<dbReference type="OrthoDB" id="9805026at2"/>
<evidence type="ECO:0000256" key="7">
    <source>
        <dbReference type="ARBA" id="ARBA00022664"/>
    </source>
</evidence>
<dbReference type="FunFam" id="3.30.160.20:FF:000003">
    <property type="entry name" value="Ribonuclease 3"/>
    <property type="match status" value="1"/>
</dbReference>
<evidence type="ECO:0000256" key="14">
    <source>
        <dbReference type="ARBA" id="ARBA00022884"/>
    </source>
</evidence>
<evidence type="ECO:0000256" key="13">
    <source>
        <dbReference type="ARBA" id="ARBA00022842"/>
    </source>
</evidence>
<dbReference type="GO" id="GO:0042802">
    <property type="term" value="F:identical protein binding"/>
    <property type="evidence" value="ECO:0007669"/>
    <property type="project" value="UniProtKB-ARBA"/>
</dbReference>
<dbReference type="SUPFAM" id="SSF69065">
    <property type="entry name" value="RNase III domain-like"/>
    <property type="match status" value="1"/>
</dbReference>
<dbReference type="Gene3D" id="3.30.160.20">
    <property type="match status" value="1"/>
</dbReference>
<dbReference type="NCBIfam" id="TIGR02191">
    <property type="entry name" value="RNaseIII"/>
    <property type="match status" value="1"/>
</dbReference>
<evidence type="ECO:0000313" key="19">
    <source>
        <dbReference type="Proteomes" id="UP000295310"/>
    </source>
</evidence>
<dbReference type="PROSITE" id="PS50137">
    <property type="entry name" value="DS_RBD"/>
    <property type="match status" value="1"/>
</dbReference>
<evidence type="ECO:0000256" key="2">
    <source>
        <dbReference type="ARBA" id="ARBA00004496"/>
    </source>
</evidence>
<name>A0A4R6BFV3_9STAP</name>
<dbReference type="GO" id="GO:0008033">
    <property type="term" value="P:tRNA processing"/>
    <property type="evidence" value="ECO:0007669"/>
    <property type="project" value="UniProtKB-KW"/>
</dbReference>
<keyword evidence="10 15" id="KW-0479">Metal-binding</keyword>
<evidence type="ECO:0000313" key="18">
    <source>
        <dbReference type="EMBL" id="TDL98712.1"/>
    </source>
</evidence>
<comment type="catalytic activity">
    <reaction evidence="1 15">
        <text>Endonucleolytic cleavage to 5'-phosphomonoester.</text>
        <dbReference type="EC" id="3.1.26.3"/>
    </reaction>
</comment>
<keyword evidence="9 15" id="KW-0540">Nuclease</keyword>
<dbReference type="PANTHER" id="PTHR11207:SF0">
    <property type="entry name" value="RIBONUCLEASE 3"/>
    <property type="match status" value="1"/>
</dbReference>
<dbReference type="GO" id="GO:0010468">
    <property type="term" value="P:regulation of gene expression"/>
    <property type="evidence" value="ECO:0007669"/>
    <property type="project" value="TreeGrafter"/>
</dbReference>
<comment type="similarity">
    <text evidence="3">Belongs to the ribonuclease III family.</text>
</comment>
<dbReference type="EMBL" id="SCWA01000002">
    <property type="protein sequence ID" value="TDL98712.1"/>
    <property type="molecule type" value="Genomic_DNA"/>
</dbReference>
<evidence type="ECO:0000256" key="6">
    <source>
        <dbReference type="ARBA" id="ARBA00022552"/>
    </source>
</evidence>
<dbReference type="Pfam" id="PF00035">
    <property type="entry name" value="dsrm"/>
    <property type="match status" value="1"/>
</dbReference>
<keyword evidence="15" id="KW-0699">rRNA-binding</keyword>
<evidence type="ECO:0000256" key="9">
    <source>
        <dbReference type="ARBA" id="ARBA00022722"/>
    </source>
</evidence>
<dbReference type="PROSITE" id="PS50142">
    <property type="entry name" value="RNASE_3_2"/>
    <property type="match status" value="1"/>
</dbReference>
<feature type="domain" description="RNase III" evidence="17">
    <location>
        <begin position="8"/>
        <end position="144"/>
    </location>
</feature>
<evidence type="ECO:0000259" key="16">
    <source>
        <dbReference type="PROSITE" id="PS50137"/>
    </source>
</evidence>
<organism evidence="18 19">
    <name type="scientific">Macrococcus brunensis</name>
    <dbReference type="NCBI Taxonomy" id="198483"/>
    <lineage>
        <taxon>Bacteria</taxon>
        <taxon>Bacillati</taxon>
        <taxon>Bacillota</taxon>
        <taxon>Bacilli</taxon>
        <taxon>Bacillales</taxon>
        <taxon>Staphylococcaceae</taxon>
        <taxon>Macrococcus</taxon>
    </lineage>
</organism>
<dbReference type="PANTHER" id="PTHR11207">
    <property type="entry name" value="RIBONUCLEASE III"/>
    <property type="match status" value="1"/>
</dbReference>
<dbReference type="GO" id="GO:0003725">
    <property type="term" value="F:double-stranded RNA binding"/>
    <property type="evidence" value="ECO:0007669"/>
    <property type="project" value="TreeGrafter"/>
</dbReference>
<dbReference type="Proteomes" id="UP000295310">
    <property type="component" value="Unassembled WGS sequence"/>
</dbReference>
<dbReference type="InterPro" id="IPR036389">
    <property type="entry name" value="RNase_III_sf"/>
</dbReference>
<comment type="function">
    <text evidence="15">Digests double-stranded RNA. Involved in the processing of primary rRNA transcript to yield the immediate precursors to the large and small rRNAs (23S and 16S). Processes some mRNAs, and tRNAs when they are encoded in the rRNA operon. Processes pre-crRNA and tracrRNA of type II CRISPR loci if present in the organism.</text>
</comment>
<dbReference type="HAMAP" id="MF_00104">
    <property type="entry name" value="RNase_III"/>
    <property type="match status" value="1"/>
</dbReference>
<dbReference type="GO" id="GO:0006364">
    <property type="term" value="P:rRNA processing"/>
    <property type="evidence" value="ECO:0007669"/>
    <property type="project" value="UniProtKB-UniRule"/>
</dbReference>
<dbReference type="InterPro" id="IPR011907">
    <property type="entry name" value="RNase_III"/>
</dbReference>
<dbReference type="InterPro" id="IPR000999">
    <property type="entry name" value="RNase_III_dom"/>
</dbReference>
<keyword evidence="5 15" id="KW-0963">Cytoplasm</keyword>
<dbReference type="GO" id="GO:0005737">
    <property type="term" value="C:cytoplasm"/>
    <property type="evidence" value="ECO:0007669"/>
    <property type="project" value="UniProtKB-SubCell"/>
</dbReference>
<sequence>MNRKQTILNQFHLKLNQKMNELSIKPVNTQLYEQAFSHSSFINDFKLNKIMDNERLEFLGDAVLELVVSQYLYREHSDMSEGQLTKLRAAIVCEPSLVTFATHQQFADLILLGKGEEKTGGRTRPSLIADVFEAFIGALYLDLGFDAAVRFAEIAIFPYIADELLTGTIDFKTYLQEYMHKRGSGQITYRLVNESGPAHFKEFTSEVLSDTDVIGVGTGRTKKESEQQAARLALESVQLGE</sequence>
<feature type="binding site" evidence="15">
    <location>
        <position position="57"/>
    </location>
    <ligand>
        <name>Mg(2+)</name>
        <dbReference type="ChEBI" id="CHEBI:18420"/>
    </ligand>
</feature>
<dbReference type="AlphaFoldDB" id="A0A4R6BFV3"/>
<keyword evidence="8 15" id="KW-0819">tRNA processing</keyword>
<dbReference type="GO" id="GO:0046872">
    <property type="term" value="F:metal ion binding"/>
    <property type="evidence" value="ECO:0007669"/>
    <property type="project" value="UniProtKB-KW"/>
</dbReference>
<evidence type="ECO:0000256" key="11">
    <source>
        <dbReference type="ARBA" id="ARBA00022759"/>
    </source>
</evidence>
<dbReference type="EC" id="3.1.26.3" evidence="15"/>
<protein>
    <recommendedName>
        <fullName evidence="15">Ribonuclease 3</fullName>
        <ecNumber evidence="15">3.1.26.3</ecNumber>
    </recommendedName>
    <alternativeName>
        <fullName evidence="15">Ribonuclease III</fullName>
        <shortName evidence="15">RNase III</shortName>
    </alternativeName>
</protein>
<feature type="active site" evidence="15">
    <location>
        <position position="61"/>
    </location>
</feature>
<comment type="subunit">
    <text evidence="4 15">Homodimer.</text>
</comment>
<keyword evidence="14 15" id="KW-0694">RNA-binding</keyword>
<keyword evidence="6 15" id="KW-0698">rRNA processing</keyword>
<dbReference type="GO" id="GO:0019843">
    <property type="term" value="F:rRNA binding"/>
    <property type="evidence" value="ECO:0007669"/>
    <property type="project" value="UniProtKB-KW"/>
</dbReference>
<keyword evidence="11 15" id="KW-0255">Endonuclease</keyword>
<dbReference type="RefSeq" id="WP_133430969.1">
    <property type="nucleotide sequence ID" value="NZ_SCWA01000002.1"/>
</dbReference>
<dbReference type="CDD" id="cd10845">
    <property type="entry name" value="DSRM_RNAse_III_family"/>
    <property type="match status" value="1"/>
</dbReference>
<evidence type="ECO:0000259" key="17">
    <source>
        <dbReference type="PROSITE" id="PS50142"/>
    </source>
</evidence>
<evidence type="ECO:0000256" key="3">
    <source>
        <dbReference type="ARBA" id="ARBA00010183"/>
    </source>
</evidence>
<dbReference type="FunFam" id="1.10.1520.10:FF:000001">
    <property type="entry name" value="Ribonuclease 3"/>
    <property type="match status" value="1"/>
</dbReference>
<dbReference type="SMART" id="SM00535">
    <property type="entry name" value="RIBOc"/>
    <property type="match status" value="1"/>
</dbReference>
<evidence type="ECO:0000256" key="5">
    <source>
        <dbReference type="ARBA" id="ARBA00022490"/>
    </source>
</evidence>
<keyword evidence="19" id="KW-1185">Reference proteome</keyword>
<evidence type="ECO:0000256" key="15">
    <source>
        <dbReference type="HAMAP-Rule" id="MF_00104"/>
    </source>
</evidence>